<comment type="caution">
    <text evidence="2">The sequence shown here is derived from an EMBL/GenBank/DDBJ whole genome shotgun (WGS) entry which is preliminary data.</text>
</comment>
<dbReference type="AlphaFoldDB" id="A0AAV0PXA4"/>
<gene>
    <name evidence="2" type="ORF">LITE_LOCUS40353</name>
</gene>
<proteinExistence type="predicted"/>
<dbReference type="Proteomes" id="UP001154282">
    <property type="component" value="Unassembled WGS sequence"/>
</dbReference>
<feature type="non-terminal residue" evidence="2">
    <location>
        <position position="1"/>
    </location>
</feature>
<evidence type="ECO:0000313" key="2">
    <source>
        <dbReference type="EMBL" id="CAI0475230.1"/>
    </source>
</evidence>
<organism evidence="2 3">
    <name type="scientific">Linum tenue</name>
    <dbReference type="NCBI Taxonomy" id="586396"/>
    <lineage>
        <taxon>Eukaryota</taxon>
        <taxon>Viridiplantae</taxon>
        <taxon>Streptophyta</taxon>
        <taxon>Embryophyta</taxon>
        <taxon>Tracheophyta</taxon>
        <taxon>Spermatophyta</taxon>
        <taxon>Magnoliopsida</taxon>
        <taxon>eudicotyledons</taxon>
        <taxon>Gunneridae</taxon>
        <taxon>Pentapetalae</taxon>
        <taxon>rosids</taxon>
        <taxon>fabids</taxon>
        <taxon>Malpighiales</taxon>
        <taxon>Linaceae</taxon>
        <taxon>Linum</taxon>
    </lineage>
</organism>
<accession>A0AAV0PXA4</accession>
<evidence type="ECO:0000313" key="3">
    <source>
        <dbReference type="Proteomes" id="UP001154282"/>
    </source>
</evidence>
<evidence type="ECO:0000256" key="1">
    <source>
        <dbReference type="SAM" id="MobiDB-lite"/>
    </source>
</evidence>
<name>A0AAV0PXA4_9ROSI</name>
<feature type="region of interest" description="Disordered" evidence="1">
    <location>
        <begin position="1"/>
        <end position="30"/>
    </location>
</feature>
<keyword evidence="3" id="KW-1185">Reference proteome</keyword>
<reference evidence="2" key="1">
    <citation type="submission" date="2022-08" db="EMBL/GenBank/DDBJ databases">
        <authorList>
            <person name="Gutierrez-Valencia J."/>
        </authorList>
    </citation>
    <scope>NUCLEOTIDE SEQUENCE</scope>
</reference>
<sequence>ESIYPESGPPSPTPGEEADPTVTTDYRTDSLPITVVPAKYRRRSRYTSVHHRLTV</sequence>
<protein>
    <submittedName>
        <fullName evidence="2">Uncharacterized protein</fullName>
    </submittedName>
</protein>
<dbReference type="EMBL" id="CAMGYJ010000009">
    <property type="protein sequence ID" value="CAI0475230.1"/>
    <property type="molecule type" value="Genomic_DNA"/>
</dbReference>